<accession>A0A2V4A3U2</accession>
<evidence type="ECO:0000313" key="1">
    <source>
        <dbReference type="EMBL" id="PXY02567.1"/>
    </source>
</evidence>
<evidence type="ECO:0000313" key="2">
    <source>
        <dbReference type="Proteomes" id="UP000248079"/>
    </source>
</evidence>
<dbReference type="Proteomes" id="UP000248079">
    <property type="component" value="Unassembled WGS sequence"/>
</dbReference>
<name>A0A2V4A3U2_9BACT</name>
<keyword evidence="2" id="KW-1185">Reference proteome</keyword>
<dbReference type="EMBL" id="QFLI01000001">
    <property type="protein sequence ID" value="PXY02567.1"/>
    <property type="molecule type" value="Genomic_DNA"/>
</dbReference>
<protein>
    <submittedName>
        <fullName evidence="1">Uncharacterized protein</fullName>
    </submittedName>
</protein>
<gene>
    <name evidence="1" type="ORF">DF185_00290</name>
</gene>
<comment type="caution">
    <text evidence="1">The sequence shown here is derived from an EMBL/GenBank/DDBJ whole genome shotgun (WGS) entry which is preliminary data.</text>
</comment>
<organism evidence="1 2">
    <name type="scientific">Marinifilum breve</name>
    <dbReference type="NCBI Taxonomy" id="2184082"/>
    <lineage>
        <taxon>Bacteria</taxon>
        <taxon>Pseudomonadati</taxon>
        <taxon>Bacteroidota</taxon>
        <taxon>Bacteroidia</taxon>
        <taxon>Marinilabiliales</taxon>
        <taxon>Marinifilaceae</taxon>
    </lineage>
</organism>
<proteinExistence type="predicted"/>
<sequence length="76" mass="8608">MNTDPLIKKPLLALDSIAFLYRKPHEKTRAVAGGWVSDPNLINKQNEIIKINQLSWVSPTLAATLTKQYENFNINT</sequence>
<dbReference type="AlphaFoldDB" id="A0A2V4A3U2"/>
<reference evidence="1 2" key="1">
    <citation type="submission" date="2018-05" db="EMBL/GenBank/DDBJ databases">
        <title>Marinifilum breve JC075T sp. nov., a marine bacterium isolated from Yongle Blue Hole in the South China Sea.</title>
        <authorList>
            <person name="Fu T."/>
        </authorList>
    </citation>
    <scope>NUCLEOTIDE SEQUENCE [LARGE SCALE GENOMIC DNA]</scope>
    <source>
        <strain evidence="1 2">JC075</strain>
    </source>
</reference>